<dbReference type="Proteomes" id="UP000035009">
    <property type="component" value="Unassembled WGS sequence"/>
</dbReference>
<dbReference type="GO" id="GO:0015937">
    <property type="term" value="P:coenzyme A biosynthetic process"/>
    <property type="evidence" value="ECO:0007669"/>
    <property type="project" value="TreeGrafter"/>
</dbReference>
<dbReference type="Pfam" id="PF02441">
    <property type="entry name" value="Flavoprotein"/>
    <property type="match status" value="1"/>
</dbReference>
<organism evidence="2 3">
    <name type="scientific">Gordonia malaquae NBRC 108250</name>
    <dbReference type="NCBI Taxonomy" id="1223542"/>
    <lineage>
        <taxon>Bacteria</taxon>
        <taxon>Bacillati</taxon>
        <taxon>Actinomycetota</taxon>
        <taxon>Actinomycetes</taxon>
        <taxon>Mycobacteriales</taxon>
        <taxon>Gordoniaceae</taxon>
        <taxon>Gordonia</taxon>
    </lineage>
</organism>
<dbReference type="RefSeq" id="WP_008380410.1">
    <property type="nucleotide sequence ID" value="NZ_BAOP01000025.1"/>
</dbReference>
<dbReference type="InterPro" id="IPR003382">
    <property type="entry name" value="Flavoprotein"/>
</dbReference>
<dbReference type="STRING" id="410332.SAMN04488550_4450"/>
<protein>
    <recommendedName>
        <fullName evidence="1">Flavoprotein domain-containing protein</fullName>
    </recommendedName>
</protein>
<dbReference type="PANTHER" id="PTHR14359:SF6">
    <property type="entry name" value="PHOSPHOPANTOTHENOYLCYSTEINE DECARBOXYLASE"/>
    <property type="match status" value="1"/>
</dbReference>
<dbReference type="InterPro" id="IPR011009">
    <property type="entry name" value="Kinase-like_dom_sf"/>
</dbReference>
<keyword evidence="3" id="KW-1185">Reference proteome</keyword>
<evidence type="ECO:0000313" key="2">
    <source>
        <dbReference type="EMBL" id="GAC80999.1"/>
    </source>
</evidence>
<dbReference type="GO" id="GO:0071513">
    <property type="term" value="C:phosphopantothenoylcysteine decarboxylase complex"/>
    <property type="evidence" value="ECO:0007669"/>
    <property type="project" value="TreeGrafter"/>
</dbReference>
<comment type="caution">
    <text evidence="2">The sequence shown here is derived from an EMBL/GenBank/DDBJ whole genome shotgun (WGS) entry which is preliminary data.</text>
</comment>
<gene>
    <name evidence="2" type="ORF">GM1_025_00470</name>
</gene>
<proteinExistence type="predicted"/>
<dbReference type="SUPFAM" id="SSF52507">
    <property type="entry name" value="Homo-oligomeric flavin-containing Cys decarboxylases, HFCD"/>
    <property type="match status" value="1"/>
</dbReference>
<dbReference type="GO" id="GO:0010181">
    <property type="term" value="F:FMN binding"/>
    <property type="evidence" value="ECO:0007669"/>
    <property type="project" value="TreeGrafter"/>
</dbReference>
<dbReference type="AlphaFoldDB" id="M3VGK7"/>
<evidence type="ECO:0000259" key="1">
    <source>
        <dbReference type="Pfam" id="PF02441"/>
    </source>
</evidence>
<dbReference type="Gene3D" id="3.40.50.1950">
    <property type="entry name" value="Flavin prenyltransferase-like"/>
    <property type="match status" value="1"/>
</dbReference>
<reference evidence="2 3" key="1">
    <citation type="submission" date="2013-02" db="EMBL/GenBank/DDBJ databases">
        <title>Whole genome shotgun sequence of Gordonia malaquae NBRC 108250.</title>
        <authorList>
            <person name="Yoshida I."/>
            <person name="Hosoyama A."/>
            <person name="Tsuchikane K."/>
            <person name="Ando Y."/>
            <person name="Baba S."/>
            <person name="Ohji S."/>
            <person name="Hamada M."/>
            <person name="Tamura T."/>
            <person name="Yamazoe A."/>
            <person name="Yamazaki S."/>
            <person name="Fujita N."/>
        </authorList>
    </citation>
    <scope>NUCLEOTIDE SEQUENCE [LARGE SCALE GENOMIC DNA]</scope>
    <source>
        <strain evidence="2 3">NBRC 108250</strain>
    </source>
</reference>
<dbReference type="PANTHER" id="PTHR14359">
    <property type="entry name" value="HOMO-OLIGOMERIC FLAVIN CONTAINING CYS DECARBOXYLASE FAMILY"/>
    <property type="match status" value="1"/>
</dbReference>
<dbReference type="EMBL" id="BAOP01000025">
    <property type="protein sequence ID" value="GAC80999.1"/>
    <property type="molecule type" value="Genomic_DNA"/>
</dbReference>
<dbReference type="eggNOG" id="COG0452">
    <property type="taxonomic scope" value="Bacteria"/>
</dbReference>
<sequence length="464" mass="49265">MRLLLVVTGSATAAHVPYWINWIAMHRPDCRVRVLVTVGARRFVTPASLTSTVVDEVLVDAWDAVDDRPVHVEYAGWADGVIVYPASQNYLADLASDRADRPSLLTIALTTAPVVVAPGLPPGGLTSPSLVRSWTTIEQRGTATVLSPVPGVSKHDPALTSWAPGDFTAAVALVEPAPERAGRTVLQTGLLRTEIEAADIGWTWTRTPGVAAPAPFTAHSSPELVAVSRFVLDGLLLGSPVGDGRVYAAPAPRSVAGALTDDGPSAVDPTVLEAVGASLRELHGVSIPDNITRGFTRGIDRLVTWLDGRELAPTARVARERLDVLPGEVAARLRTVVEALLDAPPVLCHGAPTLGSVVLSGERPLLLTGEDVAVAPADTDLLWVIGELVEYGLTFDGADAGWTAHVDAFLAGYGGSSRTSVAELAAVRIALHLHDYIVYVGWSTTEFDRYHRMIRYLLENGDAR</sequence>
<dbReference type="GO" id="GO:0004633">
    <property type="term" value="F:phosphopantothenoylcysteine decarboxylase activity"/>
    <property type="evidence" value="ECO:0007669"/>
    <property type="project" value="TreeGrafter"/>
</dbReference>
<dbReference type="SUPFAM" id="SSF56112">
    <property type="entry name" value="Protein kinase-like (PK-like)"/>
    <property type="match status" value="1"/>
</dbReference>
<evidence type="ECO:0000313" key="3">
    <source>
        <dbReference type="Proteomes" id="UP000035009"/>
    </source>
</evidence>
<accession>M3VGK7</accession>
<dbReference type="InterPro" id="IPR036551">
    <property type="entry name" value="Flavin_trans-like"/>
</dbReference>
<feature type="domain" description="Flavoprotein" evidence="1">
    <location>
        <begin position="1"/>
        <end position="103"/>
    </location>
</feature>
<name>M3VGK7_GORML</name>